<evidence type="ECO:0008006" key="2">
    <source>
        <dbReference type="Google" id="ProtNLM"/>
    </source>
</evidence>
<gene>
    <name evidence="1" type="ORF">MP11Mi_24800</name>
</gene>
<protein>
    <recommendedName>
        <fullName evidence="2">DUF1298 domain-containing protein</fullName>
    </recommendedName>
</protein>
<dbReference type="EMBL" id="CP128986">
    <property type="protein sequence ID" value="WOC13379.1"/>
    <property type="molecule type" value="Genomic_DNA"/>
</dbReference>
<name>A0AA97CVU9_9ACTN</name>
<sequence>MHTMAPADAAMYWASRFAANDQFLLFAFDASTAASPQSLVAQVRRSAAAVADLHLAVESVPSDLDFPRWVPAAVRDDAVVVRPGPYDWAGVLGEIAGVPRLWGRELWRVHVFDGVSGVHGAGGPARVAVLQISHALGDGRRASAIARALFGGEFPGTARDAPVSVDTGMLAALRGAILIGPQVMRATVLGVGAWTASDHRRVAAPVPLTRGNTDPGATRELRTLTMPVAAAKAGGRSVTAGVLAGIADILPGFLDAPARDACAEVTVAFADRPEAQVLARNRFQTAGVNLHADERDRARRAGLIGDELAAARRRIDSAALVASRRAAGAAPAVLAAVAVRLGADAPPPAAVSGWTVVSSVNRGPADLTFAGGRVLLTAGFPALSCVHSLTHGVHGIGDTVTVSVCAGGTIATDVDRYMTLLEQRFR</sequence>
<organism evidence="1">
    <name type="scientific">Gordonia sp. MP11Mi</name>
    <dbReference type="NCBI Taxonomy" id="3022769"/>
    <lineage>
        <taxon>Bacteria</taxon>
        <taxon>Bacillati</taxon>
        <taxon>Actinomycetota</taxon>
        <taxon>Actinomycetes</taxon>
        <taxon>Mycobacteriales</taxon>
        <taxon>Gordoniaceae</taxon>
        <taxon>Gordonia</taxon>
    </lineage>
</organism>
<dbReference type="AlphaFoldDB" id="A0AA97CVU9"/>
<accession>A0AA97CVU9</accession>
<evidence type="ECO:0000313" key="1">
    <source>
        <dbReference type="EMBL" id="WOC13379.1"/>
    </source>
</evidence>
<reference evidence="1" key="1">
    <citation type="submission" date="2023-06" db="EMBL/GenBank/DDBJ databases">
        <title>Gordonia sp. nov. and Pseudochrobactrum sp. nov., two species isolated from the burying beetle Nicrophorus vespilloides.</title>
        <authorList>
            <person name="Poehlein A."/>
            <person name="Guzman J."/>
            <person name="Daniel R."/>
            <person name="Vilcinskas A."/>
        </authorList>
    </citation>
    <scope>NUCLEOTIDE SEQUENCE</scope>
    <source>
        <strain evidence="1">MP11Mi</strain>
    </source>
</reference>
<proteinExistence type="predicted"/>